<dbReference type="EMBL" id="SMFQ01000003">
    <property type="protein sequence ID" value="TCJ87764.1"/>
    <property type="molecule type" value="Genomic_DNA"/>
</dbReference>
<evidence type="ECO:0000256" key="3">
    <source>
        <dbReference type="ARBA" id="ARBA00022741"/>
    </source>
</evidence>
<comment type="similarity">
    <text evidence="1">Belongs to the ATP-dependent AMP-binding enzyme family.</text>
</comment>
<keyword evidence="2" id="KW-0436">Ligase</keyword>
<feature type="domain" description="AMP-binding enzyme C-terminal" evidence="6">
    <location>
        <begin position="459"/>
        <end position="537"/>
    </location>
</feature>
<dbReference type="GO" id="GO:0015645">
    <property type="term" value="F:fatty acid ligase activity"/>
    <property type="evidence" value="ECO:0007669"/>
    <property type="project" value="TreeGrafter"/>
</dbReference>
<sequence length="552" mass="60698">MLEEKKTYEETCAALTWDIPEYFNIGVDICDRWAEADPDRIALIDVEENGDFEEYSYADLKAMSNQLANALAKLGVERKDNEIGDRVGVLLPQCVETAIAHIAVTKMACVSIPLFTLFGQEALLHRLRDSSAKVVITNTEGAAKIASIRDELPELKHVFSVDGAGANAENFHDFYQGESTEFTPVKTHSEDAALLIYTSGTTGNPKGALQAHRTLLGHLPGVEMSHNFLPHEGDKFWTPADWAWIGGLLDVLMPALHHGIPTVAYRFSKFNNVAALELIKKHNIRNAFLPPTALKMMRLVPDAEKFGIKMRSVASGGETLGTELIEWGEKALGTTINEFYGQTECNMIVAACSAQEYPAPGVMGRAAPGFVVDVIDAETGEIKKAGEEGAIAVQVPNPVMFIEYWNKPEATAEKTKKFGDIEWLFLGDRGVREEDGRLRFVGRDDDVICSGGYRIGPAEIEYCLISHPAVQLAGAVGKPDEIRGELVTAYVTLTDGYNESPELADEIAQYVKSRLAAHEYPREVRFIDAMPMTTTGKIIRGDLRKMATSENN</sequence>
<dbReference type="InterPro" id="IPR051087">
    <property type="entry name" value="Mitochondrial_ACSM"/>
</dbReference>
<dbReference type="InterPro" id="IPR045851">
    <property type="entry name" value="AMP-bd_C_sf"/>
</dbReference>
<dbReference type="InterPro" id="IPR020845">
    <property type="entry name" value="AMP-binding_CS"/>
</dbReference>
<dbReference type="RefSeq" id="WP_131906014.1">
    <property type="nucleotide sequence ID" value="NZ_BAAAFU010000004.1"/>
</dbReference>
<dbReference type="Gene3D" id="3.30.300.30">
    <property type="match status" value="1"/>
</dbReference>
<evidence type="ECO:0000313" key="7">
    <source>
        <dbReference type="EMBL" id="TCJ87764.1"/>
    </source>
</evidence>
<accession>A0A4R1F582</accession>
<dbReference type="PROSITE" id="PS00455">
    <property type="entry name" value="AMP_BINDING"/>
    <property type="match status" value="1"/>
</dbReference>
<keyword evidence="3" id="KW-0547">Nucleotide-binding</keyword>
<dbReference type="GO" id="GO:0005524">
    <property type="term" value="F:ATP binding"/>
    <property type="evidence" value="ECO:0007669"/>
    <property type="project" value="UniProtKB-KW"/>
</dbReference>
<dbReference type="AlphaFoldDB" id="A0A4R1F582"/>
<dbReference type="OrthoDB" id="9803968at2"/>
<dbReference type="GO" id="GO:0004321">
    <property type="term" value="F:fatty-acyl-CoA synthase activity"/>
    <property type="evidence" value="ECO:0007669"/>
    <property type="project" value="TreeGrafter"/>
</dbReference>
<dbReference type="Pfam" id="PF00501">
    <property type="entry name" value="AMP-binding"/>
    <property type="match status" value="1"/>
</dbReference>
<dbReference type="GO" id="GO:0006637">
    <property type="term" value="P:acyl-CoA metabolic process"/>
    <property type="evidence" value="ECO:0007669"/>
    <property type="project" value="TreeGrafter"/>
</dbReference>
<dbReference type="InterPro" id="IPR042099">
    <property type="entry name" value="ANL_N_sf"/>
</dbReference>
<evidence type="ECO:0000313" key="8">
    <source>
        <dbReference type="Proteomes" id="UP000294887"/>
    </source>
</evidence>
<gene>
    <name evidence="7" type="ORF">EV695_2279</name>
</gene>
<protein>
    <submittedName>
        <fullName evidence="7">Acetyl-CoA synthetase</fullName>
    </submittedName>
</protein>
<evidence type="ECO:0000256" key="1">
    <source>
        <dbReference type="ARBA" id="ARBA00006432"/>
    </source>
</evidence>
<keyword evidence="4" id="KW-0067">ATP-binding</keyword>
<proteinExistence type="inferred from homology"/>
<dbReference type="PANTHER" id="PTHR43605">
    <property type="entry name" value="ACYL-COENZYME A SYNTHETASE"/>
    <property type="match status" value="1"/>
</dbReference>
<dbReference type="Gene3D" id="3.40.50.12780">
    <property type="entry name" value="N-terminal domain of ligase-like"/>
    <property type="match status" value="1"/>
</dbReference>
<dbReference type="GO" id="GO:0016405">
    <property type="term" value="F:CoA-ligase activity"/>
    <property type="evidence" value="ECO:0007669"/>
    <property type="project" value="UniProtKB-ARBA"/>
</dbReference>
<comment type="caution">
    <text evidence="7">The sequence shown here is derived from an EMBL/GenBank/DDBJ whole genome shotgun (WGS) entry which is preliminary data.</text>
</comment>
<organism evidence="7 8">
    <name type="scientific">Cocleimonas flava</name>
    <dbReference type="NCBI Taxonomy" id="634765"/>
    <lineage>
        <taxon>Bacteria</taxon>
        <taxon>Pseudomonadati</taxon>
        <taxon>Pseudomonadota</taxon>
        <taxon>Gammaproteobacteria</taxon>
        <taxon>Thiotrichales</taxon>
        <taxon>Thiotrichaceae</taxon>
        <taxon>Cocleimonas</taxon>
    </lineage>
</organism>
<dbReference type="SUPFAM" id="SSF56801">
    <property type="entry name" value="Acetyl-CoA synthetase-like"/>
    <property type="match status" value="1"/>
</dbReference>
<keyword evidence="8" id="KW-1185">Reference proteome</keyword>
<evidence type="ECO:0000256" key="2">
    <source>
        <dbReference type="ARBA" id="ARBA00022598"/>
    </source>
</evidence>
<evidence type="ECO:0000256" key="4">
    <source>
        <dbReference type="ARBA" id="ARBA00022840"/>
    </source>
</evidence>
<reference evidence="7 8" key="1">
    <citation type="submission" date="2019-03" db="EMBL/GenBank/DDBJ databases">
        <title>Genomic Encyclopedia of Type Strains, Phase IV (KMG-IV): sequencing the most valuable type-strain genomes for metagenomic binning, comparative biology and taxonomic classification.</title>
        <authorList>
            <person name="Goeker M."/>
        </authorList>
    </citation>
    <scope>NUCLEOTIDE SEQUENCE [LARGE SCALE GENOMIC DNA]</scope>
    <source>
        <strain evidence="7 8">DSM 24830</strain>
    </source>
</reference>
<dbReference type="GO" id="GO:0006633">
    <property type="term" value="P:fatty acid biosynthetic process"/>
    <property type="evidence" value="ECO:0007669"/>
    <property type="project" value="TreeGrafter"/>
</dbReference>
<feature type="domain" description="AMP-dependent synthetase/ligase" evidence="5">
    <location>
        <begin position="31"/>
        <end position="397"/>
    </location>
</feature>
<dbReference type="PANTHER" id="PTHR43605:SF10">
    <property type="entry name" value="ACYL-COA SYNTHETASE MEDIUM CHAIN FAMILY MEMBER 3"/>
    <property type="match status" value="1"/>
</dbReference>
<dbReference type="InterPro" id="IPR000873">
    <property type="entry name" value="AMP-dep_synth/lig_dom"/>
</dbReference>
<evidence type="ECO:0000259" key="6">
    <source>
        <dbReference type="Pfam" id="PF13193"/>
    </source>
</evidence>
<dbReference type="Pfam" id="PF13193">
    <property type="entry name" value="AMP-binding_C"/>
    <property type="match status" value="1"/>
</dbReference>
<dbReference type="Proteomes" id="UP000294887">
    <property type="component" value="Unassembled WGS sequence"/>
</dbReference>
<evidence type="ECO:0000259" key="5">
    <source>
        <dbReference type="Pfam" id="PF00501"/>
    </source>
</evidence>
<dbReference type="InterPro" id="IPR025110">
    <property type="entry name" value="AMP-bd_C"/>
</dbReference>
<name>A0A4R1F582_9GAMM</name>